<proteinExistence type="predicted"/>
<dbReference type="InterPro" id="IPR027417">
    <property type="entry name" value="P-loop_NTPase"/>
</dbReference>
<dbReference type="AlphaFoldDB" id="T0YR41"/>
<protein>
    <submittedName>
        <fullName evidence="2">ABC transporter related protein</fullName>
    </submittedName>
</protein>
<feature type="non-terminal residue" evidence="2">
    <location>
        <position position="1"/>
    </location>
</feature>
<dbReference type="PANTHER" id="PTHR24220:SF685">
    <property type="entry name" value="ABC TRANSPORTER RELATED"/>
    <property type="match status" value="1"/>
</dbReference>
<feature type="domain" description="ABC transporter" evidence="1">
    <location>
        <begin position="18"/>
        <end position="63"/>
    </location>
</feature>
<dbReference type="Pfam" id="PF00005">
    <property type="entry name" value="ABC_tran"/>
    <property type="match status" value="1"/>
</dbReference>
<name>T0YR41_9ZZZZ</name>
<dbReference type="InterPro" id="IPR003439">
    <property type="entry name" value="ABC_transporter-like_ATP-bd"/>
</dbReference>
<dbReference type="Gene3D" id="3.40.50.300">
    <property type="entry name" value="P-loop containing nucleotide triphosphate hydrolases"/>
    <property type="match status" value="1"/>
</dbReference>
<dbReference type="GO" id="GO:0016887">
    <property type="term" value="F:ATP hydrolysis activity"/>
    <property type="evidence" value="ECO:0007669"/>
    <property type="project" value="InterPro"/>
</dbReference>
<sequence length="72" mass="7593">GTDVWRIYPSPAGPVEALRGVTVDIARGRMVAITGPSGSGKTTFLNCFSGLDRIDRGSIQVEGVGPPVHDRQ</sequence>
<dbReference type="PANTHER" id="PTHR24220">
    <property type="entry name" value="IMPORT ATP-BINDING PROTEIN"/>
    <property type="match status" value="1"/>
</dbReference>
<organism evidence="2">
    <name type="scientific">mine drainage metagenome</name>
    <dbReference type="NCBI Taxonomy" id="410659"/>
    <lineage>
        <taxon>unclassified sequences</taxon>
        <taxon>metagenomes</taxon>
        <taxon>ecological metagenomes</taxon>
    </lineage>
</organism>
<dbReference type="GO" id="GO:0022857">
    <property type="term" value="F:transmembrane transporter activity"/>
    <property type="evidence" value="ECO:0007669"/>
    <property type="project" value="TreeGrafter"/>
</dbReference>
<reference evidence="2" key="2">
    <citation type="journal article" date="2014" name="ISME J.">
        <title>Microbial stratification in low pH oxic and suboxic macroscopic growths along an acid mine drainage.</title>
        <authorList>
            <person name="Mendez-Garcia C."/>
            <person name="Mesa V."/>
            <person name="Sprenger R.R."/>
            <person name="Richter M."/>
            <person name="Diez M.S."/>
            <person name="Solano J."/>
            <person name="Bargiela R."/>
            <person name="Golyshina O.V."/>
            <person name="Manteca A."/>
            <person name="Ramos J.L."/>
            <person name="Gallego J.R."/>
            <person name="Llorente I."/>
            <person name="Martins Dos Santos V.A."/>
            <person name="Jensen O.N."/>
            <person name="Pelaez A.I."/>
            <person name="Sanchez J."/>
            <person name="Ferrer M."/>
        </authorList>
    </citation>
    <scope>NUCLEOTIDE SEQUENCE</scope>
</reference>
<dbReference type="SUPFAM" id="SSF52540">
    <property type="entry name" value="P-loop containing nucleoside triphosphate hydrolases"/>
    <property type="match status" value="1"/>
</dbReference>
<reference evidence="2" key="1">
    <citation type="submission" date="2013-08" db="EMBL/GenBank/DDBJ databases">
        <authorList>
            <person name="Mendez C."/>
            <person name="Richter M."/>
            <person name="Ferrer M."/>
            <person name="Sanchez J."/>
        </authorList>
    </citation>
    <scope>NUCLEOTIDE SEQUENCE</scope>
</reference>
<accession>T0YR41</accession>
<dbReference type="EMBL" id="AUZY01011251">
    <property type="protein sequence ID" value="EQD35583.1"/>
    <property type="molecule type" value="Genomic_DNA"/>
</dbReference>
<dbReference type="GO" id="GO:0005524">
    <property type="term" value="F:ATP binding"/>
    <property type="evidence" value="ECO:0007669"/>
    <property type="project" value="InterPro"/>
</dbReference>
<comment type="caution">
    <text evidence="2">The sequence shown here is derived from an EMBL/GenBank/DDBJ whole genome shotgun (WGS) entry which is preliminary data.</text>
</comment>
<gene>
    <name evidence="2" type="ORF">B1B_16872</name>
</gene>
<dbReference type="InterPro" id="IPR015854">
    <property type="entry name" value="ABC_transpr_LolD-like"/>
</dbReference>
<dbReference type="GO" id="GO:0005886">
    <property type="term" value="C:plasma membrane"/>
    <property type="evidence" value="ECO:0007669"/>
    <property type="project" value="TreeGrafter"/>
</dbReference>
<evidence type="ECO:0000313" key="2">
    <source>
        <dbReference type="EMBL" id="EQD35583.1"/>
    </source>
</evidence>
<evidence type="ECO:0000259" key="1">
    <source>
        <dbReference type="Pfam" id="PF00005"/>
    </source>
</evidence>